<evidence type="ECO:0000256" key="2">
    <source>
        <dbReference type="SAM" id="MobiDB-lite"/>
    </source>
</evidence>
<evidence type="ECO:0000313" key="4">
    <source>
        <dbReference type="EMBL" id="HGZ44346.1"/>
    </source>
</evidence>
<dbReference type="Gene3D" id="2.30.42.10">
    <property type="match status" value="2"/>
</dbReference>
<feature type="compositionally biased region" description="Pro residues" evidence="2">
    <location>
        <begin position="87"/>
        <end position="99"/>
    </location>
</feature>
<evidence type="ECO:0000259" key="3">
    <source>
        <dbReference type="PROSITE" id="PS50106"/>
    </source>
</evidence>
<feature type="domain" description="PDZ" evidence="3">
    <location>
        <begin position="135"/>
        <end position="223"/>
    </location>
</feature>
<organism evidence="4">
    <name type="scientific">Eiseniibacteriota bacterium</name>
    <dbReference type="NCBI Taxonomy" id="2212470"/>
    <lineage>
        <taxon>Bacteria</taxon>
        <taxon>Candidatus Eiseniibacteriota</taxon>
    </lineage>
</organism>
<dbReference type="SUPFAM" id="SSF50156">
    <property type="entry name" value="PDZ domain-like"/>
    <property type="match status" value="2"/>
</dbReference>
<evidence type="ECO:0000256" key="1">
    <source>
        <dbReference type="ARBA" id="ARBA00010541"/>
    </source>
</evidence>
<dbReference type="EMBL" id="DSQF01000026">
    <property type="protein sequence ID" value="HGZ44346.1"/>
    <property type="molecule type" value="Genomic_DNA"/>
</dbReference>
<dbReference type="Pfam" id="PF13180">
    <property type="entry name" value="PDZ_2"/>
    <property type="match status" value="2"/>
</dbReference>
<sequence length="287" mass="31694">MLVARVVSDGPADRAGLRRGDIIVSVGGRNVTSPASLSNRVRAYRPGQYVAVKVMRDGRERTFNVRLGSRDDVRDDDQSEDFEWTPAPAPEAPEPPDAPAAPKGSRRIVIRDHADGRDVPGLERLRELDLEALDDLPLTMLGRGRLGVRVETLSPGLADYFAGATKGALVLEVTAGSAAEKAGIRAGDVITRVGDTDVADADDLVSAVRRAEGATQVTLVRRGQTRTVEAVLERSRMPRVQRFRGGPGPGRTFEWRSDGFDRDELRRELDELRRELRELRREIEDRR</sequence>
<protein>
    <submittedName>
        <fullName evidence="4">PDZ domain-containing protein</fullName>
    </submittedName>
</protein>
<dbReference type="InterPro" id="IPR036034">
    <property type="entry name" value="PDZ_sf"/>
</dbReference>
<name>A0A832MN40_UNCEI</name>
<comment type="caution">
    <text evidence="4">The sequence shown here is derived from an EMBL/GenBank/DDBJ whole genome shotgun (WGS) entry which is preliminary data.</text>
</comment>
<dbReference type="PANTHER" id="PTHR22939">
    <property type="entry name" value="SERINE PROTEASE FAMILY S1C HTRA-RELATED"/>
    <property type="match status" value="1"/>
</dbReference>
<dbReference type="AlphaFoldDB" id="A0A832MN40"/>
<accession>A0A832MN40</accession>
<dbReference type="PANTHER" id="PTHR22939:SF129">
    <property type="entry name" value="SERINE PROTEASE HTRA2, MITOCHONDRIAL"/>
    <property type="match status" value="1"/>
</dbReference>
<dbReference type="InterPro" id="IPR001478">
    <property type="entry name" value="PDZ"/>
</dbReference>
<dbReference type="PROSITE" id="PS50106">
    <property type="entry name" value="PDZ"/>
    <property type="match status" value="2"/>
</dbReference>
<feature type="region of interest" description="Disordered" evidence="2">
    <location>
        <begin position="66"/>
        <end position="112"/>
    </location>
</feature>
<feature type="domain" description="PDZ" evidence="3">
    <location>
        <begin position="1"/>
        <end position="58"/>
    </location>
</feature>
<dbReference type="SMART" id="SM00228">
    <property type="entry name" value="PDZ"/>
    <property type="match status" value="2"/>
</dbReference>
<comment type="similarity">
    <text evidence="1">Belongs to the peptidase S1C family.</text>
</comment>
<proteinExistence type="inferred from homology"/>
<feature type="compositionally biased region" description="Acidic residues" evidence="2">
    <location>
        <begin position="74"/>
        <end position="83"/>
    </location>
</feature>
<gene>
    <name evidence="4" type="ORF">ENR23_13185</name>
</gene>
<reference evidence="4" key="1">
    <citation type="journal article" date="2020" name="mSystems">
        <title>Genome- and Community-Level Interaction Insights into Carbon Utilization and Element Cycling Functions of Hydrothermarchaeota in Hydrothermal Sediment.</title>
        <authorList>
            <person name="Zhou Z."/>
            <person name="Liu Y."/>
            <person name="Xu W."/>
            <person name="Pan J."/>
            <person name="Luo Z.H."/>
            <person name="Li M."/>
        </authorList>
    </citation>
    <scope>NUCLEOTIDE SEQUENCE [LARGE SCALE GENOMIC DNA]</scope>
    <source>
        <strain evidence="4">SpSt-381</strain>
    </source>
</reference>